<dbReference type="STRING" id="2070753.A0A3A2ZII5"/>
<protein>
    <recommendedName>
        <fullName evidence="9">3-hydroxyanthranilate 3,4-dioxygenase</fullName>
        <ecNumber evidence="9">1.13.11.6</ecNumber>
    </recommendedName>
    <alternativeName>
        <fullName evidence="9">3-hydroxyanthranilate oxygenase</fullName>
        <shortName evidence="9">3-HAO</shortName>
    </alternativeName>
    <alternativeName>
        <fullName evidence="9">3-hydroxyanthranilic acid dioxygenase</fullName>
        <shortName evidence="9">HAD</shortName>
    </alternativeName>
    <alternativeName>
        <fullName evidence="9">Biosynthesis of nicotinic acid protein 1</fullName>
    </alternativeName>
</protein>
<dbReference type="Pfam" id="PF06052">
    <property type="entry name" value="3-HAO"/>
    <property type="match status" value="1"/>
</dbReference>
<evidence type="ECO:0000256" key="7">
    <source>
        <dbReference type="ARBA" id="ARBA00023002"/>
    </source>
</evidence>
<comment type="caution">
    <text evidence="9">Lacks conserved residue(s) required for the propagation of feature annotation.</text>
</comment>
<dbReference type="GO" id="GO:0008198">
    <property type="term" value="F:ferrous iron binding"/>
    <property type="evidence" value="ECO:0007669"/>
    <property type="project" value="UniProtKB-UniRule"/>
</dbReference>
<dbReference type="AlphaFoldDB" id="A0A3A2ZII5"/>
<dbReference type="Gene3D" id="2.60.120.10">
    <property type="entry name" value="Jelly Rolls"/>
    <property type="match status" value="1"/>
</dbReference>
<dbReference type="InterPro" id="IPR010329">
    <property type="entry name" value="3hydroanth_dOase"/>
</dbReference>
<evidence type="ECO:0000256" key="3">
    <source>
        <dbReference type="ARBA" id="ARBA00022490"/>
    </source>
</evidence>
<reference evidence="11" key="1">
    <citation type="submission" date="2017-02" db="EMBL/GenBank/DDBJ databases">
        <authorList>
            <person name="Tafer H."/>
            <person name="Lopandic K."/>
        </authorList>
    </citation>
    <scope>NUCLEOTIDE SEQUENCE [LARGE SCALE GENOMIC DNA]</scope>
    <source>
        <strain evidence="11">CBS 366.77</strain>
    </source>
</reference>
<proteinExistence type="inferred from homology"/>
<evidence type="ECO:0000256" key="1">
    <source>
        <dbReference type="ARBA" id="ARBA00001954"/>
    </source>
</evidence>
<feature type="binding site" evidence="9">
    <location>
        <position position="96"/>
    </location>
    <ligand>
        <name>substrate</name>
    </ligand>
</feature>
<feature type="binding site" evidence="9">
    <location>
        <position position="106"/>
    </location>
    <ligand>
        <name>substrate</name>
    </ligand>
</feature>
<dbReference type="InterPro" id="IPR014710">
    <property type="entry name" value="RmlC-like_jellyroll"/>
</dbReference>
<feature type="binding site" evidence="9">
    <location>
        <position position="54"/>
    </location>
    <ligand>
        <name>substrate</name>
    </ligand>
</feature>
<gene>
    <name evidence="9" type="primary">BNA1</name>
    <name evidence="10" type="ORF">PHISCL_05328</name>
</gene>
<dbReference type="PANTHER" id="PTHR15497:SF3">
    <property type="entry name" value="3-HYDROXYANTHRANILATE 3,4-DIOXYGENASE 2"/>
    <property type="match status" value="1"/>
</dbReference>
<comment type="catalytic activity">
    <reaction evidence="9">
        <text>3-hydroxyanthranilate + O2 = (2Z,4Z)-2-amino-3-carboxymuconate 6-semialdehyde</text>
        <dbReference type="Rhea" id="RHEA:17953"/>
        <dbReference type="ChEBI" id="CHEBI:15379"/>
        <dbReference type="ChEBI" id="CHEBI:36559"/>
        <dbReference type="ChEBI" id="CHEBI:77612"/>
        <dbReference type="EC" id="1.13.11.6"/>
    </reaction>
</comment>
<comment type="function">
    <text evidence="2 9">Catalyzes the oxidative ring opening of 3-hydroxyanthranilate to 2-amino-3-carboxymuconate semialdehyde, which spontaneously cyclizes to quinolinate.</text>
</comment>
<evidence type="ECO:0000313" key="11">
    <source>
        <dbReference type="Proteomes" id="UP000266188"/>
    </source>
</evidence>
<dbReference type="GO" id="GO:0019805">
    <property type="term" value="P:quinolinate biosynthetic process"/>
    <property type="evidence" value="ECO:0007669"/>
    <property type="project" value="UniProtKB-UniRule"/>
</dbReference>
<organism evidence="10 11">
    <name type="scientific">Aspergillus sclerotialis</name>
    <dbReference type="NCBI Taxonomy" id="2070753"/>
    <lineage>
        <taxon>Eukaryota</taxon>
        <taxon>Fungi</taxon>
        <taxon>Dikarya</taxon>
        <taxon>Ascomycota</taxon>
        <taxon>Pezizomycotina</taxon>
        <taxon>Eurotiomycetes</taxon>
        <taxon>Eurotiomycetidae</taxon>
        <taxon>Eurotiales</taxon>
        <taxon>Aspergillaceae</taxon>
        <taxon>Aspergillus</taxon>
        <taxon>Aspergillus subgen. Polypaecilum</taxon>
    </lineage>
</organism>
<dbReference type="NCBIfam" id="TIGR03037">
    <property type="entry name" value="anthran_nbaC"/>
    <property type="match status" value="1"/>
</dbReference>
<dbReference type="OrthoDB" id="204928at2759"/>
<dbReference type="EC" id="1.13.11.6" evidence="9"/>
<feature type="binding site" evidence="9">
    <location>
        <position position="44"/>
    </location>
    <ligand>
        <name>O2</name>
        <dbReference type="ChEBI" id="CHEBI:15379"/>
    </ligand>
</feature>
<keyword evidence="4 9" id="KW-0662">Pyridine nucleotide biosynthesis</keyword>
<accession>A0A3A2ZII5</accession>
<keyword evidence="11" id="KW-1185">Reference proteome</keyword>
<dbReference type="UniPathway" id="UPA00253">
    <property type="reaction ID" value="UER00330"/>
</dbReference>
<name>A0A3A2ZII5_9EURO</name>
<keyword evidence="3 9" id="KW-0963">Cytoplasm</keyword>
<comment type="pathway">
    <text evidence="9">Cofactor biosynthesis; NAD(+) biosynthesis; quinolinate from L-kynurenine: step 3/3.</text>
</comment>
<evidence type="ECO:0000256" key="9">
    <source>
        <dbReference type="HAMAP-Rule" id="MF_03019"/>
    </source>
</evidence>
<comment type="subcellular location">
    <subcellularLocation>
        <location evidence="9">Cytoplasm</location>
    </subcellularLocation>
</comment>
<keyword evidence="8 9" id="KW-0408">Iron</keyword>
<comment type="caution">
    <text evidence="10">The sequence shown here is derived from an EMBL/GenBank/DDBJ whole genome shotgun (WGS) entry which is preliminary data.</text>
</comment>
<keyword evidence="7 9" id="KW-0560">Oxidoreductase</keyword>
<dbReference type="GO" id="GO:0005737">
    <property type="term" value="C:cytoplasm"/>
    <property type="evidence" value="ECO:0007669"/>
    <property type="project" value="UniProtKB-SubCell"/>
</dbReference>
<evidence type="ECO:0000256" key="5">
    <source>
        <dbReference type="ARBA" id="ARBA00022723"/>
    </source>
</evidence>
<keyword evidence="6 9" id="KW-0223">Dioxygenase</keyword>
<dbReference type="PANTHER" id="PTHR15497">
    <property type="entry name" value="3-HYDROXYANTHRANILATE 3,4-DIOXYGENASE"/>
    <property type="match status" value="1"/>
</dbReference>
<dbReference type="InterPro" id="IPR011051">
    <property type="entry name" value="RmlC_Cupin_sf"/>
</dbReference>
<dbReference type="GO" id="GO:0043420">
    <property type="term" value="P:anthranilate metabolic process"/>
    <property type="evidence" value="ECO:0007669"/>
    <property type="project" value="UniProtKB-UniRule"/>
</dbReference>
<evidence type="ECO:0000256" key="4">
    <source>
        <dbReference type="ARBA" id="ARBA00022642"/>
    </source>
</evidence>
<feature type="binding site" evidence="9">
    <location>
        <position position="54"/>
    </location>
    <ligand>
        <name>Fe cation</name>
        <dbReference type="ChEBI" id="CHEBI:24875"/>
        <note>catalytic</note>
    </ligand>
</feature>
<evidence type="ECO:0000256" key="2">
    <source>
        <dbReference type="ARBA" id="ARBA00002752"/>
    </source>
</evidence>
<evidence type="ECO:0000256" key="8">
    <source>
        <dbReference type="ARBA" id="ARBA00023004"/>
    </source>
</evidence>
<comment type="cofactor">
    <cofactor evidence="1 9">
        <name>Fe(2+)</name>
        <dbReference type="ChEBI" id="CHEBI:29033"/>
    </cofactor>
</comment>
<dbReference type="HAMAP" id="MF_00825">
    <property type="entry name" value="3_HAO"/>
    <property type="match status" value="1"/>
</dbReference>
<evidence type="ECO:0000256" key="6">
    <source>
        <dbReference type="ARBA" id="ARBA00022964"/>
    </source>
</evidence>
<keyword evidence="5 9" id="KW-0479">Metal-binding</keyword>
<sequence length="172" mass="19771">MIPPFSFNAWLAENSDQLKPPVNNHCLYTGKDFTLMVVGGPNKRNDFHVNETEEWFYQVKGDMLLRVIEDNAFKDIHIKEGEMFLLPGNTPHGPIRYADTIGLVMERKRPAGSLDRLRWYCEKGGHRDPTLIREEVFHCQDLGEQLKAIIESWRNNESLRKCGVCGVVADPE</sequence>
<evidence type="ECO:0000313" key="10">
    <source>
        <dbReference type="EMBL" id="RJE22350.1"/>
    </source>
</evidence>
<dbReference type="GO" id="GO:0000334">
    <property type="term" value="F:3-hydroxyanthranilate 3,4-dioxygenase activity"/>
    <property type="evidence" value="ECO:0007669"/>
    <property type="project" value="UniProtKB-UniRule"/>
</dbReference>
<dbReference type="SUPFAM" id="SSF51182">
    <property type="entry name" value="RmlC-like cupins"/>
    <property type="match status" value="1"/>
</dbReference>
<comment type="similarity">
    <text evidence="9">Belongs to the 3-HAO family.</text>
</comment>
<dbReference type="GO" id="GO:0034354">
    <property type="term" value="P:'de novo' NAD+ biosynthetic process from L-tryptophan"/>
    <property type="evidence" value="ECO:0007669"/>
    <property type="project" value="UniProtKB-UniRule"/>
</dbReference>
<feature type="binding site" evidence="9">
    <location>
        <position position="48"/>
    </location>
    <ligand>
        <name>Fe cation</name>
        <dbReference type="ChEBI" id="CHEBI:24875"/>
        <note>catalytic</note>
    </ligand>
</feature>
<dbReference type="EMBL" id="MVGC01000173">
    <property type="protein sequence ID" value="RJE22350.1"/>
    <property type="molecule type" value="Genomic_DNA"/>
</dbReference>
<dbReference type="FunFam" id="2.60.120.10:FF:000131">
    <property type="entry name" value="3-hydroxyanthranilate 3,4-dioxygenase"/>
    <property type="match status" value="1"/>
</dbReference>
<dbReference type="GO" id="GO:0006569">
    <property type="term" value="P:L-tryptophan catabolic process"/>
    <property type="evidence" value="ECO:0007669"/>
    <property type="project" value="UniProtKB-UniRule"/>
</dbReference>
<feature type="binding site" evidence="9">
    <location>
        <position position="92"/>
    </location>
    <ligand>
        <name>Fe cation</name>
        <dbReference type="ChEBI" id="CHEBI:24875"/>
        <note>catalytic</note>
    </ligand>
</feature>
<dbReference type="Proteomes" id="UP000266188">
    <property type="component" value="Unassembled WGS sequence"/>
</dbReference>
<dbReference type="CDD" id="cd06123">
    <property type="entry name" value="cupin_HAO"/>
    <property type="match status" value="1"/>
</dbReference>